<accession>A0A7C9HAS8</accession>
<feature type="domain" description="CENP-V/GFA" evidence="5">
    <location>
        <begin position="1"/>
        <end position="115"/>
    </location>
</feature>
<evidence type="ECO:0000256" key="3">
    <source>
        <dbReference type="ARBA" id="ARBA00022833"/>
    </source>
</evidence>
<evidence type="ECO:0000259" key="5">
    <source>
        <dbReference type="PROSITE" id="PS51891"/>
    </source>
</evidence>
<dbReference type="Pfam" id="PF04828">
    <property type="entry name" value="GFA"/>
    <property type="match status" value="1"/>
</dbReference>
<evidence type="ECO:0000313" key="7">
    <source>
        <dbReference type="Proteomes" id="UP000483078"/>
    </source>
</evidence>
<dbReference type="InterPro" id="IPR011057">
    <property type="entry name" value="Mss4-like_sf"/>
</dbReference>
<comment type="caution">
    <text evidence="6">The sequence shown here is derived from an EMBL/GenBank/DDBJ whole genome shotgun (WGS) entry which is preliminary data.</text>
</comment>
<name>A0A7C9HAS8_9RHOB</name>
<keyword evidence="2" id="KW-0479">Metal-binding</keyword>
<evidence type="ECO:0000256" key="1">
    <source>
        <dbReference type="ARBA" id="ARBA00005495"/>
    </source>
</evidence>
<proteinExistence type="inferred from homology"/>
<evidence type="ECO:0000256" key="2">
    <source>
        <dbReference type="ARBA" id="ARBA00022723"/>
    </source>
</evidence>
<gene>
    <name evidence="6" type="ORF">FH759_02360</name>
</gene>
<sequence length="127" mass="13643">MHGSCLCGRVTYQIRDTPRSVVGCHCTQCRKTSGHHVAATRVSSGKLDIQGGANITWYQSSDTAERGFCATCGSQLFWRAFGSPNTSVMAGTIDGDTGLTMDRQLYPDTKGDYYALPDVAVVDPSTV</sequence>
<keyword evidence="4" id="KW-0456">Lyase</keyword>
<keyword evidence="3" id="KW-0862">Zinc</keyword>
<dbReference type="GO" id="GO:0046872">
    <property type="term" value="F:metal ion binding"/>
    <property type="evidence" value="ECO:0007669"/>
    <property type="project" value="UniProtKB-KW"/>
</dbReference>
<dbReference type="EMBL" id="VENJ01000003">
    <property type="protein sequence ID" value="MTJ03527.1"/>
    <property type="molecule type" value="Genomic_DNA"/>
</dbReference>
<comment type="similarity">
    <text evidence="1">Belongs to the Gfa family.</text>
</comment>
<organism evidence="6 7">
    <name type="scientific">Sediminimonas qiaohouensis</name>
    <dbReference type="NCBI Taxonomy" id="552061"/>
    <lineage>
        <taxon>Bacteria</taxon>
        <taxon>Pseudomonadati</taxon>
        <taxon>Pseudomonadota</taxon>
        <taxon>Alphaproteobacteria</taxon>
        <taxon>Rhodobacterales</taxon>
        <taxon>Roseobacteraceae</taxon>
        <taxon>Sediminimonas</taxon>
    </lineage>
</organism>
<dbReference type="Proteomes" id="UP000483078">
    <property type="component" value="Unassembled WGS sequence"/>
</dbReference>
<dbReference type="RefSeq" id="WP_273248047.1">
    <property type="nucleotide sequence ID" value="NZ_VENJ01000003.1"/>
</dbReference>
<evidence type="ECO:0000313" key="6">
    <source>
        <dbReference type="EMBL" id="MTJ03527.1"/>
    </source>
</evidence>
<dbReference type="GO" id="GO:0016846">
    <property type="term" value="F:carbon-sulfur lyase activity"/>
    <property type="evidence" value="ECO:0007669"/>
    <property type="project" value="InterPro"/>
</dbReference>
<dbReference type="Gene3D" id="3.90.1590.10">
    <property type="entry name" value="glutathione-dependent formaldehyde- activating enzyme (gfa)"/>
    <property type="match status" value="1"/>
</dbReference>
<evidence type="ECO:0000256" key="4">
    <source>
        <dbReference type="ARBA" id="ARBA00023239"/>
    </source>
</evidence>
<dbReference type="PANTHER" id="PTHR33337">
    <property type="entry name" value="GFA DOMAIN-CONTAINING PROTEIN"/>
    <property type="match status" value="1"/>
</dbReference>
<dbReference type="AlphaFoldDB" id="A0A7C9HAS8"/>
<reference evidence="6 7" key="1">
    <citation type="submission" date="2019-06" db="EMBL/GenBank/DDBJ databases">
        <title>Enrichment of Autotrophic Halophilic Microorganisms from Red Sea Brine Pool Using Microbial Electrosynthesis System.</title>
        <authorList>
            <person name="Alqahtani M.F."/>
            <person name="Bajracharya S."/>
            <person name="Katuri K.P."/>
            <person name="Ali M."/>
            <person name="Saikaly P.E."/>
        </authorList>
    </citation>
    <scope>NUCLEOTIDE SEQUENCE [LARGE SCALE GENOMIC DNA]</scope>
    <source>
        <strain evidence="6">MES6</strain>
    </source>
</reference>
<dbReference type="InterPro" id="IPR006913">
    <property type="entry name" value="CENP-V/GFA"/>
</dbReference>
<protein>
    <submittedName>
        <fullName evidence="6">GFA family protein</fullName>
    </submittedName>
</protein>
<dbReference type="PANTHER" id="PTHR33337:SF40">
    <property type="entry name" value="CENP-V_GFA DOMAIN-CONTAINING PROTEIN-RELATED"/>
    <property type="match status" value="1"/>
</dbReference>
<dbReference type="SUPFAM" id="SSF51316">
    <property type="entry name" value="Mss4-like"/>
    <property type="match status" value="1"/>
</dbReference>
<dbReference type="PROSITE" id="PS51891">
    <property type="entry name" value="CENP_V_GFA"/>
    <property type="match status" value="1"/>
</dbReference>